<gene>
    <name evidence="3" type="ORF">BTN85_0480</name>
</gene>
<accession>A0A1Q6DUL2</accession>
<dbReference type="InParanoid" id="A0A1Q6DUL2"/>
<dbReference type="EMBL" id="MSDW01000001">
    <property type="protein sequence ID" value="OKY78002.1"/>
    <property type="molecule type" value="Genomic_DNA"/>
</dbReference>
<feature type="transmembrane region" description="Helical" evidence="1">
    <location>
        <begin position="380"/>
        <end position="398"/>
    </location>
</feature>
<comment type="caution">
    <text evidence="3">The sequence shown here is derived from an EMBL/GenBank/DDBJ whole genome shotgun (WGS) entry which is preliminary data.</text>
</comment>
<dbReference type="InterPro" id="IPR036280">
    <property type="entry name" value="Multihaem_cyt_sf"/>
</dbReference>
<evidence type="ECO:0000259" key="2">
    <source>
        <dbReference type="Pfam" id="PF09699"/>
    </source>
</evidence>
<dbReference type="AlphaFoldDB" id="A0A1Q6DUL2"/>
<organism evidence="3 4">
    <name type="scientific">Methanohalarchaeum thermophilum</name>
    <dbReference type="NCBI Taxonomy" id="1903181"/>
    <lineage>
        <taxon>Archaea</taxon>
        <taxon>Methanobacteriati</taxon>
        <taxon>Methanobacteriota</taxon>
        <taxon>Methanonatronarchaeia</taxon>
        <taxon>Methanonatronarchaeales</taxon>
        <taxon>Methanonatronarchaeaceae</taxon>
        <taxon>Candidatus Methanohalarchaeum</taxon>
    </lineage>
</organism>
<dbReference type="Pfam" id="PF09699">
    <property type="entry name" value="Paired_CXXCH_1"/>
    <property type="match status" value="1"/>
</dbReference>
<evidence type="ECO:0000313" key="4">
    <source>
        <dbReference type="Proteomes" id="UP000185744"/>
    </source>
</evidence>
<evidence type="ECO:0000313" key="3">
    <source>
        <dbReference type="EMBL" id="OKY78002.1"/>
    </source>
</evidence>
<dbReference type="InterPro" id="IPR010177">
    <property type="entry name" value="Paired_CXXCH_1"/>
</dbReference>
<dbReference type="SUPFAM" id="SSF49464">
    <property type="entry name" value="Carboxypeptidase regulatory domain-like"/>
    <property type="match status" value="1"/>
</dbReference>
<dbReference type="InterPro" id="IPR008969">
    <property type="entry name" value="CarboxyPept-like_regulatory"/>
</dbReference>
<proteinExistence type="predicted"/>
<sequence length="404" mass="44197">MAPYETTCSCHFTEGGVWDLKTSESAWDSNNFNPFVQPSTKVKGDLNPGVDCVACHDPHTTELRVNGSKLCGSCHNGQGTSPQFDPTTGFALHHPNHPTYEHLKGEPFGEESQWIAGEHPNNKVIECTDCHGAHEFTFDAEKVASQEECSSCHNASGLRETVNESVADFQQEYDEVYSMMEEKANSLGVNIHGGDSDHPRDFTQDYQDEKTKLAKAVFYLEFITGEGSFKAGVIDVHNEPLGKKLLGKAEALLEDIDVPSDTKPQITISIVTEEGEREVGKSIQIKATYDGEPIESANITVSDQVKETNEDGVATLSFASEGQYEITANHPDYQANSKTISVVESFEGQVSEQLSSLDSKLSSIQDTVSAIEEDLKETPGFTFLMAIAGIFGAALIIYTRNKTH</sequence>
<reference evidence="3" key="1">
    <citation type="submission" date="2016-12" db="EMBL/GenBank/DDBJ databases">
        <title>Discovery of methanogenic haloarchaea.</title>
        <authorList>
            <person name="Sorokin D.Y."/>
            <person name="Makarova K.S."/>
            <person name="Abbas B."/>
            <person name="Ferrer M."/>
            <person name="Golyshin P.N."/>
        </authorList>
    </citation>
    <scope>NUCLEOTIDE SEQUENCE [LARGE SCALE GENOMIC DNA]</scope>
    <source>
        <strain evidence="3">HMET1</strain>
    </source>
</reference>
<feature type="domain" description="Doubled CXXCH motif" evidence="2">
    <location>
        <begin position="51"/>
        <end position="78"/>
    </location>
</feature>
<dbReference type="SUPFAM" id="SSF48695">
    <property type="entry name" value="Multiheme cytochromes"/>
    <property type="match status" value="1"/>
</dbReference>
<protein>
    <submittedName>
        <fullName evidence="3">Multiheme cytochrome</fullName>
    </submittedName>
</protein>
<keyword evidence="1" id="KW-1133">Transmembrane helix</keyword>
<dbReference type="Proteomes" id="UP000185744">
    <property type="component" value="Unassembled WGS sequence"/>
</dbReference>
<keyword evidence="4" id="KW-1185">Reference proteome</keyword>
<keyword evidence="1" id="KW-0812">Transmembrane</keyword>
<name>A0A1Q6DUL2_METT1</name>
<keyword evidence="1" id="KW-0472">Membrane</keyword>
<dbReference type="Gene3D" id="2.60.40.1120">
    <property type="entry name" value="Carboxypeptidase-like, regulatory domain"/>
    <property type="match status" value="1"/>
</dbReference>
<dbReference type="Gene3D" id="1.20.140.10">
    <property type="entry name" value="Butyryl-CoA Dehydrogenase, subunit A, domain 3"/>
    <property type="match status" value="1"/>
</dbReference>
<evidence type="ECO:0000256" key="1">
    <source>
        <dbReference type="SAM" id="Phobius"/>
    </source>
</evidence>